<feature type="transmembrane region" description="Helical" evidence="5">
    <location>
        <begin position="340"/>
        <end position="365"/>
    </location>
</feature>
<organism evidence="7 8">
    <name type="scientific">Pseudogymnoascus verrucosus</name>
    <dbReference type="NCBI Taxonomy" id="342668"/>
    <lineage>
        <taxon>Eukaryota</taxon>
        <taxon>Fungi</taxon>
        <taxon>Dikarya</taxon>
        <taxon>Ascomycota</taxon>
        <taxon>Pezizomycotina</taxon>
        <taxon>Leotiomycetes</taxon>
        <taxon>Thelebolales</taxon>
        <taxon>Thelebolaceae</taxon>
        <taxon>Pseudogymnoascus</taxon>
    </lineage>
</organism>
<dbReference type="PANTHER" id="PTHR23112">
    <property type="entry name" value="G PROTEIN-COUPLED RECEPTOR 157-RELATED"/>
    <property type="match status" value="1"/>
</dbReference>
<feature type="transmembrane region" description="Helical" evidence="5">
    <location>
        <begin position="93"/>
        <end position="110"/>
    </location>
</feature>
<evidence type="ECO:0000256" key="4">
    <source>
        <dbReference type="ARBA" id="ARBA00023136"/>
    </source>
</evidence>
<evidence type="ECO:0000259" key="6">
    <source>
        <dbReference type="PROSITE" id="PS50261"/>
    </source>
</evidence>
<dbReference type="Pfam" id="PF05462">
    <property type="entry name" value="Dicty_CAR"/>
    <property type="match status" value="1"/>
</dbReference>
<dbReference type="RefSeq" id="XP_018133922.1">
    <property type="nucleotide sequence ID" value="XM_018271281.2"/>
</dbReference>
<dbReference type="GeneID" id="28835149"/>
<feature type="transmembrane region" description="Helical" evidence="5">
    <location>
        <begin position="299"/>
        <end position="320"/>
    </location>
</feature>
<evidence type="ECO:0000256" key="1">
    <source>
        <dbReference type="ARBA" id="ARBA00004141"/>
    </source>
</evidence>
<dbReference type="OrthoDB" id="18453at2759"/>
<evidence type="ECO:0000313" key="8">
    <source>
        <dbReference type="Proteomes" id="UP000091956"/>
    </source>
</evidence>
<dbReference type="STRING" id="342668.A0A1B8GWI6"/>
<evidence type="ECO:0000256" key="5">
    <source>
        <dbReference type="SAM" id="Phobius"/>
    </source>
</evidence>
<feature type="transmembrane region" description="Helical" evidence="5">
    <location>
        <begin position="20"/>
        <end position="36"/>
    </location>
</feature>
<keyword evidence="3 5" id="KW-1133">Transmembrane helix</keyword>
<reference evidence="7 8" key="1">
    <citation type="submission" date="2016-03" db="EMBL/GenBank/DDBJ databases">
        <title>Comparative genomics of Pseudogymnoascus destructans, the fungus causing white-nose syndrome of bats.</title>
        <authorList>
            <person name="Palmer J.M."/>
            <person name="Drees K.P."/>
            <person name="Foster J.T."/>
            <person name="Lindner D.L."/>
        </authorList>
    </citation>
    <scope>NUCLEOTIDE SEQUENCE [LARGE SCALE GENOMIC DNA]</scope>
    <source>
        <strain evidence="7 8">UAMH 10579</strain>
    </source>
</reference>
<dbReference type="Gene3D" id="1.20.1070.10">
    <property type="entry name" value="Rhodopsin 7-helix transmembrane proteins"/>
    <property type="match status" value="1"/>
</dbReference>
<keyword evidence="4 5" id="KW-0472">Membrane</keyword>
<feature type="domain" description="G-protein coupled receptors family 2 profile 2" evidence="6">
    <location>
        <begin position="11"/>
        <end position="361"/>
    </location>
</feature>
<name>A0A1B8GWI6_9PEZI</name>
<comment type="subcellular location">
    <subcellularLocation>
        <location evidence="1">Membrane</location>
        <topology evidence="1">Multi-pass membrane protein</topology>
    </subcellularLocation>
</comment>
<evidence type="ECO:0000313" key="7">
    <source>
        <dbReference type="EMBL" id="OBU00190.1"/>
    </source>
</evidence>
<keyword evidence="2 5" id="KW-0812">Transmembrane</keyword>
<dbReference type="InterPro" id="IPR017981">
    <property type="entry name" value="GPCR_2-like_7TM"/>
</dbReference>
<protein>
    <recommendedName>
        <fullName evidence="6">G-protein coupled receptors family 2 profile 2 domain-containing protein</fullName>
    </recommendedName>
</protein>
<keyword evidence="8" id="KW-1185">Reference proteome</keyword>
<dbReference type="SUPFAM" id="SSF81321">
    <property type="entry name" value="Family A G protein-coupled receptor-like"/>
    <property type="match status" value="1"/>
</dbReference>
<dbReference type="PROSITE" id="PS50261">
    <property type="entry name" value="G_PROTEIN_RECEP_F2_4"/>
    <property type="match status" value="1"/>
</dbReference>
<gene>
    <name evidence="7" type="ORF">VE01_01763</name>
</gene>
<dbReference type="EMBL" id="KV460210">
    <property type="protein sequence ID" value="OBU00190.1"/>
    <property type="molecule type" value="Genomic_DNA"/>
</dbReference>
<feature type="transmembrane region" description="Helical" evidence="5">
    <location>
        <begin position="175"/>
        <end position="193"/>
    </location>
</feature>
<sequence>MSLTNYQLGALQTAERVSSVFSVVGSVFVISTYLYSEAFHKPINRLVFYASWGNMATNVATLISRSGIAAGVTSPLCQLQAFIIQMFMPADSLWTLAMAFNVYLTFFHRYSASQLRSLELKYLLFCYGVPFVPAIAFVFAGTEDKGRIFGSATLWCWITVEWNALRIAIFYGPVWVVLLITMTIYAFVGKVVYKNHRQFRNLHTTTDNATTTAIPNDGADSGDAPVNSKTTEVHITSESVLESGFDTAFDSDRDNFKARPSAEKYPRYAVNIESSIEPTARNDGQAPQRRTTSTADRAAWAYLKCALLFFFALLITWVPATINRVATLVNPELVSFPLNFIESIFLPLQGFWNAVIYISTSIPAFKALISPPRRSFIALTDLPRRTVMGTGTPESKSESMVDLRGN</sequence>
<dbReference type="GO" id="GO:0005886">
    <property type="term" value="C:plasma membrane"/>
    <property type="evidence" value="ECO:0007669"/>
    <property type="project" value="TreeGrafter"/>
</dbReference>
<feature type="transmembrane region" description="Helical" evidence="5">
    <location>
        <begin position="122"/>
        <end position="141"/>
    </location>
</feature>
<accession>A0A1B8GWI6</accession>
<evidence type="ECO:0000256" key="2">
    <source>
        <dbReference type="ARBA" id="ARBA00022692"/>
    </source>
</evidence>
<dbReference type="Proteomes" id="UP000091956">
    <property type="component" value="Unassembled WGS sequence"/>
</dbReference>
<reference evidence="8" key="2">
    <citation type="journal article" date="2018" name="Nat. Commun.">
        <title>Extreme sensitivity to ultraviolet light in the fungal pathogen causing white-nose syndrome of bats.</title>
        <authorList>
            <person name="Palmer J.M."/>
            <person name="Drees K.P."/>
            <person name="Foster J.T."/>
            <person name="Lindner D.L."/>
        </authorList>
    </citation>
    <scope>NUCLEOTIDE SEQUENCE [LARGE SCALE GENOMIC DNA]</scope>
    <source>
        <strain evidence="8">UAMH 10579</strain>
    </source>
</reference>
<dbReference type="PANTHER" id="PTHR23112:SF0">
    <property type="entry name" value="TRANSMEMBRANE PROTEIN 116"/>
    <property type="match status" value="1"/>
</dbReference>
<dbReference type="GO" id="GO:0007189">
    <property type="term" value="P:adenylate cyclase-activating G protein-coupled receptor signaling pathway"/>
    <property type="evidence" value="ECO:0007669"/>
    <property type="project" value="TreeGrafter"/>
</dbReference>
<dbReference type="AlphaFoldDB" id="A0A1B8GWI6"/>
<dbReference type="GO" id="GO:0004930">
    <property type="term" value="F:G protein-coupled receptor activity"/>
    <property type="evidence" value="ECO:0007669"/>
    <property type="project" value="TreeGrafter"/>
</dbReference>
<evidence type="ECO:0000256" key="3">
    <source>
        <dbReference type="ARBA" id="ARBA00022989"/>
    </source>
</evidence>
<dbReference type="GO" id="GO:0007166">
    <property type="term" value="P:cell surface receptor signaling pathway"/>
    <property type="evidence" value="ECO:0007669"/>
    <property type="project" value="InterPro"/>
</dbReference>
<proteinExistence type="predicted"/>